<keyword evidence="5" id="KW-1185">Reference proteome</keyword>
<evidence type="ECO:0000313" key="5">
    <source>
        <dbReference type="Proteomes" id="UP000014200"/>
    </source>
</evidence>
<accession>R9ICA5</accession>
<dbReference type="Gene3D" id="2.40.50.500">
    <property type="entry name" value="NigD-like N-terminal OB domain"/>
    <property type="match status" value="1"/>
</dbReference>
<dbReference type="EMBL" id="ASSP01000006">
    <property type="protein sequence ID" value="EOS14964.1"/>
    <property type="molecule type" value="Genomic_DNA"/>
</dbReference>
<dbReference type="InterPro" id="IPR024299">
    <property type="entry name" value="NigD-like_OB_dom"/>
</dbReference>
<dbReference type="STRING" id="1235788.C802_00981"/>
<evidence type="ECO:0000256" key="1">
    <source>
        <dbReference type="SAM" id="SignalP"/>
    </source>
</evidence>
<reference evidence="4 5" key="1">
    <citation type="submission" date="2013-04" db="EMBL/GenBank/DDBJ databases">
        <title>The Genome Sequence of Bacteroides massiliensis dnLKV3.</title>
        <authorList>
            <consortium name="The Broad Institute Genomics Platform"/>
            <consortium name="The Broad Institute Genome Sequencing Center for Infectious Disease"/>
            <person name="Earl A."/>
            <person name="Xavier R."/>
            <person name="Kuhn K."/>
            <person name="Stappenbeck T."/>
            <person name="Walker B."/>
            <person name="Young S."/>
            <person name="Zeng Q."/>
            <person name="Gargeya S."/>
            <person name="Fitzgerald M."/>
            <person name="Haas B."/>
            <person name="Abouelleil A."/>
            <person name="Allen A.W."/>
            <person name="Alvarado L."/>
            <person name="Arachchi H.M."/>
            <person name="Berlin A.M."/>
            <person name="Chapman S.B."/>
            <person name="Gainer-Dewar J."/>
            <person name="Goldberg J."/>
            <person name="Griggs A."/>
            <person name="Gujja S."/>
            <person name="Hansen M."/>
            <person name="Howarth C."/>
            <person name="Imamovic A."/>
            <person name="Ireland A."/>
            <person name="Larimer J."/>
            <person name="McCowan C."/>
            <person name="Murphy C."/>
            <person name="Pearson M."/>
            <person name="Poon T.W."/>
            <person name="Priest M."/>
            <person name="Roberts A."/>
            <person name="Saif S."/>
            <person name="Shea T."/>
            <person name="Sisk P."/>
            <person name="Sykes S."/>
            <person name="Wortman J."/>
            <person name="Nusbaum C."/>
            <person name="Birren B."/>
        </authorList>
    </citation>
    <scope>NUCLEOTIDE SEQUENCE [LARGE SCALE GENOMIC DNA]</scope>
    <source>
        <strain evidence="5">dnLKV3</strain>
    </source>
</reference>
<dbReference type="Pfam" id="PF17415">
    <property type="entry name" value="NigD_C"/>
    <property type="match status" value="1"/>
</dbReference>
<evidence type="ECO:0000313" key="4">
    <source>
        <dbReference type="EMBL" id="EOS14964.1"/>
    </source>
</evidence>
<feature type="domain" description="NigD-like C-terminal" evidence="3">
    <location>
        <begin position="103"/>
        <end position="217"/>
    </location>
</feature>
<feature type="domain" description="NigD-like N-terminal OB" evidence="2">
    <location>
        <begin position="34"/>
        <end position="100"/>
    </location>
</feature>
<dbReference type="PROSITE" id="PS51257">
    <property type="entry name" value="PROKAR_LIPOPROTEIN"/>
    <property type="match status" value="1"/>
</dbReference>
<protein>
    <recommendedName>
        <fullName evidence="6">NigD-like C-terminal beta sandwich domain-containing protein</fullName>
    </recommendedName>
</protein>
<dbReference type="InterPro" id="IPR038143">
    <property type="entry name" value="NigD-like_C_dom_sf"/>
</dbReference>
<name>R9ICA5_9BACT</name>
<sequence length="218" mass="25055">MNMRKIVILSFLASLLLGACGEDDYVYPNVLTDMIDLKTDHTGTGRYLITDEGTEWRIQSRTGLDGLAPDTTYRTVTMYAPLTGPEETEKEAMLYNTQLVISPVPLPESKFKEIKTDPVAIQSIWRGGDYLNLILQVKVKDQRHSYHFIENKLESKDGEQTLHLTLYHDRNNDIEGFNRKVYLSVPLWAYAGKLHPGDKIVFNIHTYKEGMTSRIFYF</sequence>
<dbReference type="HOGENOM" id="CLU_104503_0_0_10"/>
<feature type="chain" id="PRO_5004474464" description="NigD-like C-terminal beta sandwich domain-containing protein" evidence="1">
    <location>
        <begin position="20"/>
        <end position="218"/>
    </location>
</feature>
<dbReference type="Gene3D" id="2.60.40.2370">
    <property type="entry name" value="NigD-like, C-terminal beta sandwich domain"/>
    <property type="match status" value="1"/>
</dbReference>
<dbReference type="Proteomes" id="UP000014200">
    <property type="component" value="Unassembled WGS sequence"/>
</dbReference>
<dbReference type="Pfam" id="PF12667">
    <property type="entry name" value="NigD_N"/>
    <property type="match status" value="1"/>
</dbReference>
<evidence type="ECO:0008006" key="6">
    <source>
        <dbReference type="Google" id="ProtNLM"/>
    </source>
</evidence>
<dbReference type="AlphaFoldDB" id="R9ICA5"/>
<dbReference type="InterPro" id="IPR035376">
    <property type="entry name" value="NigD_C"/>
</dbReference>
<keyword evidence="1" id="KW-0732">Signal</keyword>
<dbReference type="InterPro" id="IPR038179">
    <property type="entry name" value="NigD-like_N_sf"/>
</dbReference>
<evidence type="ECO:0000259" key="2">
    <source>
        <dbReference type="Pfam" id="PF12667"/>
    </source>
</evidence>
<evidence type="ECO:0000259" key="3">
    <source>
        <dbReference type="Pfam" id="PF17415"/>
    </source>
</evidence>
<dbReference type="PATRIC" id="fig|1235788.3.peg.993"/>
<organism evidence="4 5">
    <name type="scientific">Phocaeicola sartorii</name>
    <dbReference type="NCBI Taxonomy" id="671267"/>
    <lineage>
        <taxon>Bacteria</taxon>
        <taxon>Pseudomonadati</taxon>
        <taxon>Bacteroidota</taxon>
        <taxon>Bacteroidia</taxon>
        <taxon>Bacteroidales</taxon>
        <taxon>Bacteroidaceae</taxon>
        <taxon>Phocaeicola</taxon>
    </lineage>
</organism>
<proteinExistence type="predicted"/>
<comment type="caution">
    <text evidence="4">The sequence shown here is derived from an EMBL/GenBank/DDBJ whole genome shotgun (WGS) entry which is preliminary data.</text>
</comment>
<feature type="signal peptide" evidence="1">
    <location>
        <begin position="1"/>
        <end position="19"/>
    </location>
</feature>
<gene>
    <name evidence="4" type="ORF">C802_00981</name>
</gene>